<feature type="domain" description="Methyltransferase type 12" evidence="1">
    <location>
        <begin position="58"/>
        <end position="141"/>
    </location>
</feature>
<sequence>MKAELNNRGFEGHNIWRHSVIVRELYRKRARCEAEEMTCAAQAAELLTPFFRPGDSVLDAGCGSGYFFHSLAARGLDAEYHGFDATAELIEVGQNELPAFGLPVDRLRVCRLEDFQGAADHVLCMNVLSNIDNFHRPLERLLLAARKTLILRESIADVGNCRYVVDEYLDPGVRLKVHVNTYARREIMPFIESYGFEVEEVVDRRAMGTTEMVIGYPHAWTFLRAVRAAPSL</sequence>
<dbReference type="SUPFAM" id="SSF53335">
    <property type="entry name" value="S-adenosyl-L-methionine-dependent methyltransferases"/>
    <property type="match status" value="1"/>
</dbReference>
<evidence type="ECO:0000313" key="2">
    <source>
        <dbReference type="EMBL" id="SBT09383.1"/>
    </source>
</evidence>
<dbReference type="InterPro" id="IPR013217">
    <property type="entry name" value="Methyltransf_12"/>
</dbReference>
<protein>
    <recommendedName>
        <fullName evidence="1">Methyltransferase type 12 domain-containing protein</fullName>
    </recommendedName>
</protein>
<dbReference type="Proteomes" id="UP000199600">
    <property type="component" value="Unassembled WGS sequence"/>
</dbReference>
<accession>A0A1A8XZ91</accession>
<dbReference type="EMBL" id="FLQY01000246">
    <property type="protein sequence ID" value="SBT09383.1"/>
    <property type="molecule type" value="Genomic_DNA"/>
</dbReference>
<dbReference type="AlphaFoldDB" id="A0A1A8XZ91"/>
<reference evidence="2 3" key="1">
    <citation type="submission" date="2016-06" db="EMBL/GenBank/DDBJ databases">
        <authorList>
            <person name="Kjaerup R.B."/>
            <person name="Dalgaard T.S."/>
            <person name="Juul-Madsen H.R."/>
        </authorList>
    </citation>
    <scope>NUCLEOTIDE SEQUENCE [LARGE SCALE GENOMIC DNA]</scope>
    <source>
        <strain evidence="2">2</strain>
    </source>
</reference>
<dbReference type="Gene3D" id="3.40.50.150">
    <property type="entry name" value="Vaccinia Virus protein VP39"/>
    <property type="match status" value="1"/>
</dbReference>
<dbReference type="CDD" id="cd02440">
    <property type="entry name" value="AdoMet_MTases"/>
    <property type="match status" value="1"/>
</dbReference>
<dbReference type="InterPro" id="IPR029063">
    <property type="entry name" value="SAM-dependent_MTases_sf"/>
</dbReference>
<dbReference type="RefSeq" id="WP_186411575.1">
    <property type="nucleotide sequence ID" value="NZ_FLQY01000246.1"/>
</dbReference>
<dbReference type="Pfam" id="PF08242">
    <property type="entry name" value="Methyltransf_12"/>
    <property type="match status" value="1"/>
</dbReference>
<name>A0A1A8XZ91_9RHOO</name>
<gene>
    <name evidence="2" type="ORF">PROAA_320049</name>
</gene>
<evidence type="ECO:0000259" key="1">
    <source>
        <dbReference type="Pfam" id="PF08242"/>
    </source>
</evidence>
<proteinExistence type="predicted"/>
<evidence type="ECO:0000313" key="3">
    <source>
        <dbReference type="Proteomes" id="UP000199600"/>
    </source>
</evidence>
<keyword evidence="3" id="KW-1185">Reference proteome</keyword>
<organism evidence="2 3">
    <name type="scientific">Candidatus Propionivibrio aalborgensis</name>
    <dbReference type="NCBI Taxonomy" id="1860101"/>
    <lineage>
        <taxon>Bacteria</taxon>
        <taxon>Pseudomonadati</taxon>
        <taxon>Pseudomonadota</taxon>
        <taxon>Betaproteobacteria</taxon>
        <taxon>Rhodocyclales</taxon>
        <taxon>Rhodocyclaceae</taxon>
        <taxon>Propionivibrio</taxon>
    </lineage>
</organism>